<evidence type="ECO:0000256" key="6">
    <source>
        <dbReference type="ARBA" id="ARBA00022840"/>
    </source>
</evidence>
<dbReference type="PROSITE" id="PS00108">
    <property type="entry name" value="PROTEIN_KINASE_ST"/>
    <property type="match status" value="1"/>
</dbReference>
<comment type="catalytic activity">
    <reaction evidence="8">
        <text>L-seryl-[protein] + ATP = O-phospho-L-seryl-[protein] + ADP + H(+)</text>
        <dbReference type="Rhea" id="RHEA:17989"/>
        <dbReference type="Rhea" id="RHEA-COMP:9863"/>
        <dbReference type="Rhea" id="RHEA-COMP:11604"/>
        <dbReference type="ChEBI" id="CHEBI:15378"/>
        <dbReference type="ChEBI" id="CHEBI:29999"/>
        <dbReference type="ChEBI" id="CHEBI:30616"/>
        <dbReference type="ChEBI" id="CHEBI:83421"/>
        <dbReference type="ChEBI" id="CHEBI:456216"/>
        <dbReference type="EC" id="2.7.11.1"/>
    </reaction>
</comment>
<keyword evidence="4" id="KW-0547">Nucleotide-binding</keyword>
<dbReference type="SUPFAM" id="SSF56112">
    <property type="entry name" value="Protein kinase-like (PK-like)"/>
    <property type="match status" value="1"/>
</dbReference>
<dbReference type="InterPro" id="IPR000719">
    <property type="entry name" value="Prot_kinase_dom"/>
</dbReference>
<evidence type="ECO:0000256" key="2">
    <source>
        <dbReference type="ARBA" id="ARBA00022527"/>
    </source>
</evidence>
<evidence type="ECO:0000256" key="8">
    <source>
        <dbReference type="ARBA" id="ARBA00048679"/>
    </source>
</evidence>
<evidence type="ECO:0000256" key="4">
    <source>
        <dbReference type="ARBA" id="ARBA00022741"/>
    </source>
</evidence>
<keyword evidence="9" id="KW-1133">Transmembrane helix</keyword>
<evidence type="ECO:0000256" key="1">
    <source>
        <dbReference type="ARBA" id="ARBA00012513"/>
    </source>
</evidence>
<dbReference type="GO" id="GO:0004674">
    <property type="term" value="F:protein serine/threonine kinase activity"/>
    <property type="evidence" value="ECO:0007669"/>
    <property type="project" value="UniProtKB-KW"/>
</dbReference>
<name>B5W7B9_LIMMA</name>
<dbReference type="Pfam" id="PF00069">
    <property type="entry name" value="Pkinase"/>
    <property type="match status" value="1"/>
</dbReference>
<gene>
    <name evidence="11" type="ORF">AmaxDRAFT_4669</name>
</gene>
<dbReference type="EC" id="2.7.11.1" evidence="1"/>
<feature type="transmembrane region" description="Helical" evidence="9">
    <location>
        <begin position="331"/>
        <end position="353"/>
    </location>
</feature>
<keyword evidence="9" id="KW-0472">Membrane</keyword>
<reference evidence="11 12" key="1">
    <citation type="journal article" date="2011" name="Appl. Environ. Microbiol.">
        <title>Contribution of a Sodium Ion Gradient to Energy Conservation during Fermentation in the Cyanobacterium Arthrospira (Spirulina) maxima CS-328.</title>
        <authorList>
            <person name="Carrieri D."/>
            <person name="Ananyev G."/>
            <person name="Lenz O."/>
            <person name="Bryant D.A."/>
            <person name="Dismukes G.C."/>
        </authorList>
    </citation>
    <scope>NUCLEOTIDE SEQUENCE [LARGE SCALE GENOMIC DNA]</scope>
    <source>
        <strain evidence="11 12">CS-328</strain>
    </source>
</reference>
<organism evidence="11 12">
    <name type="scientific">Limnospira maxima CS-328</name>
    <dbReference type="NCBI Taxonomy" id="513049"/>
    <lineage>
        <taxon>Bacteria</taxon>
        <taxon>Bacillati</taxon>
        <taxon>Cyanobacteriota</taxon>
        <taxon>Cyanophyceae</taxon>
        <taxon>Oscillatoriophycideae</taxon>
        <taxon>Oscillatoriales</taxon>
        <taxon>Sirenicapillariaceae</taxon>
        <taxon>Limnospira</taxon>
    </lineage>
</organism>
<accession>B5W7B9</accession>
<dbReference type="InterPro" id="IPR008271">
    <property type="entry name" value="Ser/Thr_kinase_AS"/>
</dbReference>
<keyword evidence="3" id="KW-0808">Transferase</keyword>
<evidence type="ECO:0000256" key="7">
    <source>
        <dbReference type="ARBA" id="ARBA00047899"/>
    </source>
</evidence>
<evidence type="ECO:0000313" key="11">
    <source>
        <dbReference type="EMBL" id="EDZ92540.1"/>
    </source>
</evidence>
<dbReference type="InterPro" id="IPR011009">
    <property type="entry name" value="Kinase-like_dom_sf"/>
</dbReference>
<keyword evidence="12" id="KW-1185">Reference proteome</keyword>
<keyword evidence="5 11" id="KW-0418">Kinase</keyword>
<feature type="domain" description="Protein kinase" evidence="10">
    <location>
        <begin position="34"/>
        <end position="303"/>
    </location>
</feature>
<evidence type="ECO:0000256" key="5">
    <source>
        <dbReference type="ARBA" id="ARBA00022777"/>
    </source>
</evidence>
<evidence type="ECO:0000256" key="3">
    <source>
        <dbReference type="ARBA" id="ARBA00022679"/>
    </source>
</evidence>
<dbReference type="Proteomes" id="UP000004061">
    <property type="component" value="Unassembled WGS sequence"/>
</dbReference>
<protein>
    <recommendedName>
        <fullName evidence="1">non-specific serine/threonine protein kinase</fullName>
        <ecNumber evidence="1">2.7.11.1</ecNumber>
    </recommendedName>
</protein>
<evidence type="ECO:0000256" key="9">
    <source>
        <dbReference type="SAM" id="Phobius"/>
    </source>
</evidence>
<comment type="caution">
    <text evidence="11">The sequence shown here is derived from an EMBL/GenBank/DDBJ whole genome shotgun (WGS) entry which is preliminary data.</text>
</comment>
<dbReference type="EMBL" id="ABYK01000051">
    <property type="protein sequence ID" value="EDZ92540.1"/>
    <property type="molecule type" value="Genomic_DNA"/>
</dbReference>
<sequence length="456" mass="51400">MQSVRFLVQLYPVPTMLNPLDSPPNPTVILNNRYEILLAIASGGFGETFLAEDNQMPSRRRCAIKRLKPKADDPNVHHIITERFRREATVLEKLGEISDRIPSLYAYLEEDGQFYLVQEWIEGEILTSRIQQQGSMSETQVRDLLLNLLPVLHTIHSHGLIHRDIKPDNIILQPPHYKPVLIDFGAVKEIMGTVLNSRGNPTPSMVIGTPGFMASEQATGHPFFASDLFSLGVTAIYMLTGKTPQELAIDENTAQIQWRHLVPTVNPEFADILDRATRFHPSDRFSDAQEMLTALEGLSHPIASTEISVPPSTVIFPKATSPKPPQRRPDWQIPAIVGVILGILAGLGLTIFWHSQSEPKESEAIAETYQLPLSFYFIGDSAFYSPQQAKNKRHSLLEDGYTQADFFWSANYSNLSSHNSYQVYSKWFETQDDCEAALKEYHQYNPNSYCGFATKL</sequence>
<dbReference type="PANTHER" id="PTHR24363">
    <property type="entry name" value="SERINE/THREONINE PROTEIN KINASE"/>
    <property type="match status" value="1"/>
</dbReference>
<keyword evidence="2 11" id="KW-0723">Serine/threonine-protein kinase</keyword>
<dbReference type="AlphaFoldDB" id="B5W7B9"/>
<evidence type="ECO:0000259" key="10">
    <source>
        <dbReference type="PROSITE" id="PS50011"/>
    </source>
</evidence>
<proteinExistence type="predicted"/>
<keyword evidence="9" id="KW-0812">Transmembrane</keyword>
<dbReference type="CDD" id="cd14014">
    <property type="entry name" value="STKc_PknB_like"/>
    <property type="match status" value="1"/>
</dbReference>
<keyword evidence="6" id="KW-0067">ATP-binding</keyword>
<dbReference type="Gene3D" id="3.30.200.20">
    <property type="entry name" value="Phosphorylase Kinase, domain 1"/>
    <property type="match status" value="1"/>
</dbReference>
<dbReference type="Gene3D" id="1.10.510.10">
    <property type="entry name" value="Transferase(Phosphotransferase) domain 1"/>
    <property type="match status" value="1"/>
</dbReference>
<comment type="catalytic activity">
    <reaction evidence="7">
        <text>L-threonyl-[protein] + ATP = O-phospho-L-threonyl-[protein] + ADP + H(+)</text>
        <dbReference type="Rhea" id="RHEA:46608"/>
        <dbReference type="Rhea" id="RHEA-COMP:11060"/>
        <dbReference type="Rhea" id="RHEA-COMP:11605"/>
        <dbReference type="ChEBI" id="CHEBI:15378"/>
        <dbReference type="ChEBI" id="CHEBI:30013"/>
        <dbReference type="ChEBI" id="CHEBI:30616"/>
        <dbReference type="ChEBI" id="CHEBI:61977"/>
        <dbReference type="ChEBI" id="CHEBI:456216"/>
        <dbReference type="EC" id="2.7.11.1"/>
    </reaction>
</comment>
<evidence type="ECO:0000313" key="12">
    <source>
        <dbReference type="Proteomes" id="UP000004061"/>
    </source>
</evidence>
<dbReference type="GO" id="GO:0005524">
    <property type="term" value="F:ATP binding"/>
    <property type="evidence" value="ECO:0007669"/>
    <property type="project" value="UniProtKB-KW"/>
</dbReference>
<dbReference type="PANTHER" id="PTHR24363:SF0">
    <property type="entry name" value="SERINE_THREONINE KINASE LIKE DOMAIN CONTAINING 1"/>
    <property type="match status" value="1"/>
</dbReference>
<dbReference type="PROSITE" id="PS50011">
    <property type="entry name" value="PROTEIN_KINASE_DOM"/>
    <property type="match status" value="1"/>
</dbReference>
<dbReference type="SMART" id="SM00220">
    <property type="entry name" value="S_TKc"/>
    <property type="match status" value="1"/>
</dbReference>